<evidence type="ECO:0000259" key="2">
    <source>
        <dbReference type="Pfam" id="PF06439"/>
    </source>
</evidence>
<accession>A0A518GXF8</accession>
<dbReference type="AlphaFoldDB" id="A0A518GXF8"/>
<dbReference type="EMBL" id="CP036426">
    <property type="protein sequence ID" value="QDV33269.1"/>
    <property type="molecule type" value="Genomic_DNA"/>
</dbReference>
<dbReference type="InterPro" id="IPR010496">
    <property type="entry name" value="AL/BT2_dom"/>
</dbReference>
<feature type="domain" description="3-keto-alpha-glucoside-1,2-lyase/3-keto-2-hydroxy-glucal hydratase" evidence="2">
    <location>
        <begin position="28"/>
        <end position="248"/>
    </location>
</feature>
<reference evidence="3 4" key="1">
    <citation type="submission" date="2019-02" db="EMBL/GenBank/DDBJ databases">
        <title>Deep-cultivation of Planctomycetes and their phenomic and genomic characterization uncovers novel biology.</title>
        <authorList>
            <person name="Wiegand S."/>
            <person name="Jogler M."/>
            <person name="Boedeker C."/>
            <person name="Pinto D."/>
            <person name="Vollmers J."/>
            <person name="Rivas-Marin E."/>
            <person name="Kohn T."/>
            <person name="Peeters S.H."/>
            <person name="Heuer A."/>
            <person name="Rast P."/>
            <person name="Oberbeckmann S."/>
            <person name="Bunk B."/>
            <person name="Jeske O."/>
            <person name="Meyerdierks A."/>
            <person name="Storesund J.E."/>
            <person name="Kallscheuer N."/>
            <person name="Luecker S."/>
            <person name="Lage O.M."/>
            <person name="Pohl T."/>
            <person name="Merkel B.J."/>
            <person name="Hornburger P."/>
            <person name="Mueller R.-W."/>
            <person name="Bruemmer F."/>
            <person name="Labrenz M."/>
            <person name="Spormann A.M."/>
            <person name="Op den Camp H."/>
            <person name="Overmann J."/>
            <person name="Amann R."/>
            <person name="Jetten M.S.M."/>
            <person name="Mascher T."/>
            <person name="Medema M.H."/>
            <person name="Devos D.P."/>
            <person name="Kaster A.-K."/>
            <person name="Ovreas L."/>
            <person name="Rohde M."/>
            <person name="Galperin M.Y."/>
            <person name="Jogler C."/>
        </authorList>
    </citation>
    <scope>NUCLEOTIDE SEQUENCE [LARGE SCALE GENOMIC DNA]</scope>
    <source>
        <strain evidence="3 4">ElP</strain>
    </source>
</reference>
<organism evidence="3 4">
    <name type="scientific">Tautonia plasticadhaerens</name>
    <dbReference type="NCBI Taxonomy" id="2527974"/>
    <lineage>
        <taxon>Bacteria</taxon>
        <taxon>Pseudomonadati</taxon>
        <taxon>Planctomycetota</taxon>
        <taxon>Planctomycetia</taxon>
        <taxon>Isosphaerales</taxon>
        <taxon>Isosphaeraceae</taxon>
        <taxon>Tautonia</taxon>
    </lineage>
</organism>
<feature type="chain" id="PRO_5021708145" description="3-keto-alpha-glucoside-1,2-lyase/3-keto-2-hydroxy-glucal hydratase domain-containing protein" evidence="1">
    <location>
        <begin position="25"/>
        <end position="251"/>
    </location>
</feature>
<dbReference type="KEGG" id="tpla:ElP_11120"/>
<keyword evidence="4" id="KW-1185">Reference proteome</keyword>
<proteinExistence type="predicted"/>
<feature type="signal peptide" evidence="1">
    <location>
        <begin position="1"/>
        <end position="24"/>
    </location>
</feature>
<protein>
    <recommendedName>
        <fullName evidence="2">3-keto-alpha-glucoside-1,2-lyase/3-keto-2-hydroxy-glucal hydratase domain-containing protein</fullName>
    </recommendedName>
</protein>
<dbReference type="GO" id="GO:0016787">
    <property type="term" value="F:hydrolase activity"/>
    <property type="evidence" value="ECO:0007669"/>
    <property type="project" value="InterPro"/>
</dbReference>
<sequence precursor="true">MTLRTAPTALLACLALVAGPAASAQDEGWTWLFKDGSLDQWAIPEGDNGHWKVETVDGGPVIDYDARSEASGDKNLVTREEFGNFVLEFEWRIKETPFTNPNVPYVLPDGTHARGVDGEPLKLALPDSDSGVYVRGSSKSQVNIWCWPIGSGEVYGYRMDASLPTEVRSGVTPRTQADKPVGEWNAFRITMEGDRLTVVLNDVTVIEDAQLPGIPERGNLQLQHHGGYRDGKYTGPPSLVQFRNIRIKPMD</sequence>
<evidence type="ECO:0000313" key="4">
    <source>
        <dbReference type="Proteomes" id="UP000317835"/>
    </source>
</evidence>
<dbReference type="Proteomes" id="UP000317835">
    <property type="component" value="Chromosome"/>
</dbReference>
<name>A0A518GXF8_9BACT</name>
<dbReference type="OrthoDB" id="257393at2"/>
<gene>
    <name evidence="3" type="ORF">ElP_11120</name>
</gene>
<dbReference type="RefSeq" id="WP_145267662.1">
    <property type="nucleotide sequence ID" value="NZ_CP036426.1"/>
</dbReference>
<keyword evidence="1" id="KW-0732">Signal</keyword>
<dbReference type="Pfam" id="PF06439">
    <property type="entry name" value="3keto-disac_hyd"/>
    <property type="match status" value="1"/>
</dbReference>
<dbReference type="Gene3D" id="2.60.120.560">
    <property type="entry name" value="Exo-inulinase, domain 1"/>
    <property type="match status" value="1"/>
</dbReference>
<evidence type="ECO:0000256" key="1">
    <source>
        <dbReference type="SAM" id="SignalP"/>
    </source>
</evidence>
<evidence type="ECO:0000313" key="3">
    <source>
        <dbReference type="EMBL" id="QDV33269.1"/>
    </source>
</evidence>